<dbReference type="EMBL" id="CP020559">
    <property type="protein sequence ID" value="ARE87193.1"/>
    <property type="molecule type" value="Genomic_DNA"/>
</dbReference>
<accession>A0AAC9WFU4</accession>
<evidence type="ECO:0000313" key="2">
    <source>
        <dbReference type="EMBL" id="ARE87193.1"/>
    </source>
</evidence>
<dbReference type="AlphaFoldDB" id="A0AAC9WFU4"/>
<gene>
    <name evidence="1" type="ORF">BJL90_13265</name>
    <name evidence="2" type="ORF">CLFO_15810</name>
</gene>
<reference evidence="1 3" key="1">
    <citation type="submission" date="2016-10" db="EMBL/GenBank/DDBJ databases">
        <title>Complete Genome Sequence of Acetogen Clostridium formicoaceticum ATCC 27076.</title>
        <authorList>
            <person name="Bao T."/>
            <person name="Cheng C."/>
            <person name="Zhao J."/>
            <person name="Yang S.-T."/>
            <person name="Wang J."/>
            <person name="Wang M."/>
        </authorList>
    </citation>
    <scope>NUCLEOTIDE SEQUENCE [LARGE SCALE GENOMIC DNA]</scope>
    <source>
        <strain evidence="1 3">ATCC 27076</strain>
    </source>
</reference>
<evidence type="ECO:0000313" key="4">
    <source>
        <dbReference type="Proteomes" id="UP000192478"/>
    </source>
</evidence>
<sequence length="307" mass="35512">MSKVYQEFPQNYSDIEKYLISAPDQIIDLFFKHEKHFFYDTCSIIHHSNASSNDFIIEFFLKHSAVIIITKTVLMELSSSTFVIDPIQIDYLRKIHENGIPILFIAEEMVMDILKDALSISNEEANVLLGYAVKEVSKFKTATYNIINTLDEGVRNRIVNRNPGSETLYEPFFKYARHQKSEGDSLAEELILISIIVLTRIPVGKYILISDDLKIRSNVISVNSYIEKHHGRKAPMQLTTSRLIYEMYKNEILTVRDDMMNILSASFHGNVKVYYIGEEDIQLVDESFGKDDLLNQMLTIPEFRIVY</sequence>
<name>A0AAC9WFU4_9CLOT</name>
<dbReference type="RefSeq" id="WP_070968871.1">
    <property type="nucleotide sequence ID" value="NZ_CP017603.1"/>
</dbReference>
<dbReference type="Proteomes" id="UP000192478">
    <property type="component" value="Chromosome"/>
</dbReference>
<keyword evidence="3" id="KW-1185">Reference proteome</keyword>
<dbReference type="Proteomes" id="UP000177894">
    <property type="component" value="Chromosome"/>
</dbReference>
<proteinExistence type="predicted"/>
<evidence type="ECO:0000313" key="1">
    <source>
        <dbReference type="EMBL" id="AOY76747.1"/>
    </source>
</evidence>
<organism evidence="2 4">
    <name type="scientific">Clostridium formicaceticum</name>
    <dbReference type="NCBI Taxonomy" id="1497"/>
    <lineage>
        <taxon>Bacteria</taxon>
        <taxon>Bacillati</taxon>
        <taxon>Bacillota</taxon>
        <taxon>Clostridia</taxon>
        <taxon>Eubacteriales</taxon>
        <taxon>Clostridiaceae</taxon>
        <taxon>Clostridium</taxon>
    </lineage>
</organism>
<dbReference type="EMBL" id="CP017603">
    <property type="protein sequence ID" value="AOY76747.1"/>
    <property type="molecule type" value="Genomic_DNA"/>
</dbReference>
<protein>
    <submittedName>
        <fullName evidence="1">Transposase</fullName>
    </submittedName>
</protein>
<reference evidence="2 4" key="2">
    <citation type="submission" date="2017-03" db="EMBL/GenBank/DDBJ databases">
        <title>Complete sequence of Clostridium formicaceticum DSM 92.</title>
        <authorList>
            <person name="Poehlein A."/>
            <person name="Karl M."/>
            <person name="Bengelsdorf F.R."/>
            <person name="Duerre P."/>
            <person name="Daniel R."/>
        </authorList>
    </citation>
    <scope>NUCLEOTIDE SEQUENCE [LARGE SCALE GENOMIC DNA]</scope>
    <source>
        <strain evidence="2 4">DSM 92</strain>
    </source>
</reference>
<evidence type="ECO:0000313" key="3">
    <source>
        <dbReference type="Proteomes" id="UP000177894"/>
    </source>
</evidence>
<dbReference type="KEGG" id="cfm:BJL90_13265"/>